<name>A0A4R2G436_9BACT</name>
<evidence type="ECO:0000256" key="1">
    <source>
        <dbReference type="SAM" id="Phobius"/>
    </source>
</evidence>
<evidence type="ECO:0000259" key="2">
    <source>
        <dbReference type="Pfam" id="PF20693"/>
    </source>
</evidence>
<dbReference type="OrthoDB" id="1701659at2"/>
<dbReference type="InterPro" id="IPR048428">
    <property type="entry name" value="YobI-NTPase"/>
</dbReference>
<keyword evidence="1" id="KW-0472">Membrane</keyword>
<feature type="domain" description="YobI-like P-loop NTPase" evidence="2">
    <location>
        <begin position="35"/>
        <end position="407"/>
    </location>
</feature>
<dbReference type="EMBL" id="SLWK01000024">
    <property type="protein sequence ID" value="TCO02445.1"/>
    <property type="molecule type" value="Genomic_DNA"/>
</dbReference>
<feature type="transmembrane region" description="Helical" evidence="1">
    <location>
        <begin position="150"/>
        <end position="168"/>
    </location>
</feature>
<keyword evidence="4" id="KW-1185">Reference proteome</keyword>
<dbReference type="RefSeq" id="WP_132435602.1">
    <property type="nucleotide sequence ID" value="NZ_SLWK01000024.1"/>
</dbReference>
<comment type="caution">
    <text evidence="3">The sequence shown here is derived from an EMBL/GenBank/DDBJ whole genome shotgun (WGS) entry which is preliminary data.</text>
</comment>
<proteinExistence type="predicted"/>
<accession>A0A4R2G436</accession>
<dbReference type="SUPFAM" id="SSF52540">
    <property type="entry name" value="P-loop containing nucleoside triphosphate hydrolases"/>
    <property type="match status" value="1"/>
</dbReference>
<dbReference type="Pfam" id="PF20693">
    <property type="entry name" value="YobI-ATPase"/>
    <property type="match status" value="1"/>
</dbReference>
<gene>
    <name evidence="3" type="ORF">EV194_12410</name>
</gene>
<keyword evidence="1" id="KW-0812">Transmembrane</keyword>
<dbReference type="InterPro" id="IPR027417">
    <property type="entry name" value="P-loop_NTPase"/>
</dbReference>
<organism evidence="3 4">
    <name type="scientific">Natronoflexus pectinivorans</name>
    <dbReference type="NCBI Taxonomy" id="682526"/>
    <lineage>
        <taxon>Bacteria</taxon>
        <taxon>Pseudomonadati</taxon>
        <taxon>Bacteroidota</taxon>
        <taxon>Bacteroidia</taxon>
        <taxon>Marinilabiliales</taxon>
        <taxon>Marinilabiliaceae</taxon>
        <taxon>Natronoflexus</taxon>
    </lineage>
</organism>
<reference evidence="3 4" key="1">
    <citation type="submission" date="2019-03" db="EMBL/GenBank/DDBJ databases">
        <title>Genomic Encyclopedia of Type Strains, Phase IV (KMG-IV): sequencing the most valuable type-strain genomes for metagenomic binning, comparative biology and taxonomic classification.</title>
        <authorList>
            <person name="Goeker M."/>
        </authorList>
    </citation>
    <scope>NUCLEOTIDE SEQUENCE [LARGE SCALE GENOMIC DNA]</scope>
    <source>
        <strain evidence="3 4">DSM 24179</strain>
    </source>
</reference>
<dbReference type="AlphaFoldDB" id="A0A4R2G436"/>
<dbReference type="Proteomes" id="UP000295221">
    <property type="component" value="Unassembled WGS sequence"/>
</dbReference>
<sequence>MFKDRFIRFKNLENKVSEHYNSLSPIDDAEDCEVYLEALEWALANKHKNKNIAVSGSYGSGKSSIIKTFIKRTQASENLWNKFFPKNRFFNISLATFKDSQHKDTDDNKDTELQRLIELSIIQQLFFHEKDSKIPDSRFKKIKRQKKIKLFGYSLGIIVVLISLLFLLAPDFLGKLSLLNPDRIYPPYFNKIASAITLLGLFLTIYKLSRSLLGLSIKKLNINTAEIEIDNGISKSILNNHLDEIIYFFEATKYNVVIIEDLDRFEQTDVFTKLREINLLINSSEKVKRDVVFIYAIKDDMFLDKDRAKFFDFIIPIIPVINFSNSGAKLRKIVGQSNYNLNDDLLDDLSMFIDDMRLLYNIMNEFYIYSKKISNSLDMNKLLSIIVYKNIYPNDFTKLNENQGDLYLTISKKSDYIKTTIVELDNQITVLKTEISRIEEHKVSNLKELRIIYIAKVLEKITNGFVGFNVNKNLVSISNFTSEENFQKIRNGSIEYFFHDSYSGRHRNSFDFNFTAIENEVNPEISYSEREKIILTKIRTNEIKKEIERINEQKKLIQKSKLKDLLQSKQIVIETDSHRRFALINILLRNGYIDENYLDYISVFHEGALTKPDYLFLINIKTDKGNAFDYKLNKTEELIKKINEFAFEKDFVLNYDLVDTLIKGKYFTPKKNLLFQQLSNEKEKTFYFIDEFIDRTAYIENFISELCKFWPNIWNFLYSKTRLPDDRIEIYFNLIIQYAEIKDITTIFENNSDYICNFPDFLNIKTKSDKLIEIIRNLNLKFNSIEINSPEPLLSFIFENNHYAVNSEMIQLYTSFKNVYDAESFQLMNYSFILNTKLQNMIDYIESNIEEYIENVFLKLQNNTEEYLESYEKLLNNEDICIEQKEEIIIKTSTIIEDVHSIITIEVKNLLLIHSKIKAKWLNILAMFVENGNMLSDDVISFINNPQNAQVLSNLRMTTDKDENGLQTFSKLCRALVNEMKIDTKSLELICNSIPWWYESFTTDNLSKERITILIESKKVNPTPISFKYLRDNFKGTNILLLEKHFSNFKELIDELIIDSDDLKLILMSKVIDTKSKFTFVNNLDDSIVLENTDNAGIIVKLLLDSESYDVKASLKSILLLNNDLTPRERISLFINSKSIINDNLITNFLHSLGNDYELIADTSKKATIENNTLHSKLLNTLIEFEYISSISEIKNGLRVNHRR</sequence>
<evidence type="ECO:0000313" key="3">
    <source>
        <dbReference type="EMBL" id="TCO02445.1"/>
    </source>
</evidence>
<protein>
    <recommendedName>
        <fullName evidence="2">YobI-like P-loop NTPase domain-containing protein</fullName>
    </recommendedName>
</protein>
<evidence type="ECO:0000313" key="4">
    <source>
        <dbReference type="Proteomes" id="UP000295221"/>
    </source>
</evidence>
<keyword evidence="1" id="KW-1133">Transmembrane helix</keyword>